<dbReference type="InterPro" id="IPR013429">
    <property type="entry name" value="Regulatory_FmdB_Zinc_ribbon"/>
</dbReference>
<sequence>MPVYEYRCDSCREITTVFGAVSDKLDHVTCESCGVVKAHRIVSRPSVRLSNLSKLERLDPKYDNQIDQAIARNPAADPDRLINRRGDISKGRDND</sequence>
<accession>A0A382BQC8</accession>
<dbReference type="SMART" id="SM00834">
    <property type="entry name" value="CxxC_CXXC_SSSS"/>
    <property type="match status" value="1"/>
</dbReference>
<gene>
    <name evidence="3" type="ORF">METZ01_LOCUS168201</name>
</gene>
<feature type="region of interest" description="Disordered" evidence="1">
    <location>
        <begin position="73"/>
        <end position="95"/>
    </location>
</feature>
<organism evidence="3">
    <name type="scientific">marine metagenome</name>
    <dbReference type="NCBI Taxonomy" id="408172"/>
    <lineage>
        <taxon>unclassified sequences</taxon>
        <taxon>metagenomes</taxon>
        <taxon>ecological metagenomes</taxon>
    </lineage>
</organism>
<evidence type="ECO:0000313" key="3">
    <source>
        <dbReference type="EMBL" id="SVB15347.1"/>
    </source>
</evidence>
<feature type="domain" description="Putative regulatory protein FmdB zinc ribbon" evidence="2">
    <location>
        <begin position="1"/>
        <end position="43"/>
    </location>
</feature>
<evidence type="ECO:0000259" key="2">
    <source>
        <dbReference type="SMART" id="SM00834"/>
    </source>
</evidence>
<protein>
    <recommendedName>
        <fullName evidence="2">Putative regulatory protein FmdB zinc ribbon domain-containing protein</fullName>
    </recommendedName>
</protein>
<feature type="compositionally biased region" description="Basic and acidic residues" evidence="1">
    <location>
        <begin position="77"/>
        <end position="95"/>
    </location>
</feature>
<evidence type="ECO:0000256" key="1">
    <source>
        <dbReference type="SAM" id="MobiDB-lite"/>
    </source>
</evidence>
<name>A0A382BQC8_9ZZZZ</name>
<dbReference type="Pfam" id="PF09723">
    <property type="entry name" value="Zn_ribbon_8"/>
    <property type="match status" value="1"/>
</dbReference>
<dbReference type="EMBL" id="UINC01030637">
    <property type="protein sequence ID" value="SVB15347.1"/>
    <property type="molecule type" value="Genomic_DNA"/>
</dbReference>
<dbReference type="AlphaFoldDB" id="A0A382BQC8"/>
<reference evidence="3" key="1">
    <citation type="submission" date="2018-05" db="EMBL/GenBank/DDBJ databases">
        <authorList>
            <person name="Lanie J.A."/>
            <person name="Ng W.-L."/>
            <person name="Kazmierczak K.M."/>
            <person name="Andrzejewski T.M."/>
            <person name="Davidsen T.M."/>
            <person name="Wayne K.J."/>
            <person name="Tettelin H."/>
            <person name="Glass J.I."/>
            <person name="Rusch D."/>
            <person name="Podicherti R."/>
            <person name="Tsui H.-C.T."/>
            <person name="Winkler M.E."/>
        </authorList>
    </citation>
    <scope>NUCLEOTIDE SEQUENCE</scope>
</reference>
<dbReference type="NCBIfam" id="TIGR02605">
    <property type="entry name" value="CxxC_CxxC_SSSS"/>
    <property type="match status" value="1"/>
</dbReference>
<proteinExistence type="predicted"/>